<dbReference type="Proteomes" id="UP001498476">
    <property type="component" value="Unassembled WGS sequence"/>
</dbReference>
<gene>
    <name evidence="3" type="ORF">QQX98_004738</name>
</gene>
<evidence type="ECO:0000313" key="3">
    <source>
        <dbReference type="EMBL" id="KAK7417135.1"/>
    </source>
</evidence>
<evidence type="ECO:0000313" key="4">
    <source>
        <dbReference type="Proteomes" id="UP001498476"/>
    </source>
</evidence>
<keyword evidence="4" id="KW-1185">Reference proteome</keyword>
<protein>
    <submittedName>
        <fullName evidence="3">Uncharacterized protein</fullName>
    </submittedName>
</protein>
<dbReference type="EMBL" id="JAZAVJ010000060">
    <property type="protein sequence ID" value="KAK7417135.1"/>
    <property type="molecule type" value="Genomic_DNA"/>
</dbReference>
<name>A0ABR1H7S8_9HYPO</name>
<evidence type="ECO:0000256" key="2">
    <source>
        <dbReference type="SAM" id="MobiDB-lite"/>
    </source>
</evidence>
<reference evidence="3 4" key="1">
    <citation type="journal article" date="2025" name="Microbiol. Resour. Announc.">
        <title>Draft genome sequences for Neonectria magnoliae and Neonectria punicea, canker pathogens of Liriodendron tulipifera and Acer saccharum in West Virginia.</title>
        <authorList>
            <person name="Petronek H.M."/>
            <person name="Kasson M.T."/>
            <person name="Metheny A.M."/>
            <person name="Stauder C.M."/>
            <person name="Lovett B."/>
            <person name="Lynch S.C."/>
            <person name="Garnas J.R."/>
            <person name="Kasson L.R."/>
            <person name="Stajich J.E."/>
        </authorList>
    </citation>
    <scope>NUCLEOTIDE SEQUENCE [LARGE SCALE GENOMIC DNA]</scope>
    <source>
        <strain evidence="3 4">NRRL 64653</strain>
    </source>
</reference>
<organism evidence="3 4">
    <name type="scientific">Neonectria punicea</name>
    <dbReference type="NCBI Taxonomy" id="979145"/>
    <lineage>
        <taxon>Eukaryota</taxon>
        <taxon>Fungi</taxon>
        <taxon>Dikarya</taxon>
        <taxon>Ascomycota</taxon>
        <taxon>Pezizomycotina</taxon>
        <taxon>Sordariomycetes</taxon>
        <taxon>Hypocreomycetidae</taxon>
        <taxon>Hypocreales</taxon>
        <taxon>Nectriaceae</taxon>
        <taxon>Neonectria</taxon>
    </lineage>
</organism>
<sequence>MAQPQPQMQAPEGPAGRQTAPQPFMDSTRPLGSEKDPYGYPILPRLSSFASSIYVPIEEDLAASFTPPANRAARVRESIAVLDAHSRAVQDNSLNLAARDAARIRQDARRWEDFDATQGTQSEELQLDLEADDLNNMIGNMEAPDDTFRDPYLHVIPEQDFPDARRTPREWAAYEMFRSLEASAKHLEGYEEHVSKLRNQNQQALKRELEREAE</sequence>
<accession>A0ABR1H7S8</accession>
<comment type="caution">
    <text evidence="3">The sequence shown here is derived from an EMBL/GenBank/DDBJ whole genome shotgun (WGS) entry which is preliminary data.</text>
</comment>
<proteinExistence type="predicted"/>
<feature type="region of interest" description="Disordered" evidence="2">
    <location>
        <begin position="1"/>
        <end position="38"/>
    </location>
</feature>
<feature type="compositionally biased region" description="Low complexity" evidence="2">
    <location>
        <begin position="1"/>
        <end position="16"/>
    </location>
</feature>
<feature type="coiled-coil region" evidence="1">
    <location>
        <begin position="180"/>
        <end position="207"/>
    </location>
</feature>
<keyword evidence="1" id="KW-0175">Coiled coil</keyword>
<evidence type="ECO:0000256" key="1">
    <source>
        <dbReference type="SAM" id="Coils"/>
    </source>
</evidence>